<comment type="similarity">
    <text evidence="2">Belongs to the bacterial sugar transferase family.</text>
</comment>
<name>A0A9Q2NMX3_9RHOB</name>
<comment type="caution">
    <text evidence="11">The sequence shown here is derived from an EMBL/GenBank/DDBJ whole genome shotgun (WGS) entry which is preliminary data.</text>
</comment>
<reference evidence="11" key="1">
    <citation type="submission" date="2021-01" db="EMBL/GenBank/DDBJ databases">
        <title>Diatom-associated Roseobacters Show Island Model of Population Structure.</title>
        <authorList>
            <person name="Qu L."/>
            <person name="Feng X."/>
            <person name="Chen Y."/>
            <person name="Li L."/>
            <person name="Wang X."/>
            <person name="Hu Z."/>
            <person name="Wang H."/>
            <person name="Luo H."/>
        </authorList>
    </citation>
    <scope>NUCLEOTIDE SEQUENCE</scope>
    <source>
        <strain evidence="11">SM26-45</strain>
    </source>
</reference>
<dbReference type="Proteomes" id="UP000809337">
    <property type="component" value="Unassembled WGS sequence"/>
</dbReference>
<accession>A0A9Q2NMX3</accession>
<dbReference type="PANTHER" id="PTHR30576:SF4">
    <property type="entry name" value="UNDECAPRENYL-PHOSPHATE GALACTOSE PHOSPHOTRANSFERASE"/>
    <property type="match status" value="1"/>
</dbReference>
<keyword evidence="6 9" id="KW-1133">Transmembrane helix</keyword>
<feature type="domain" description="Bacterial sugar transferase" evidence="10">
    <location>
        <begin position="46"/>
        <end position="236"/>
    </location>
</feature>
<dbReference type="Pfam" id="PF02397">
    <property type="entry name" value="Bac_transf"/>
    <property type="match status" value="1"/>
</dbReference>
<evidence type="ECO:0000256" key="9">
    <source>
        <dbReference type="SAM" id="Phobius"/>
    </source>
</evidence>
<sequence>MISDINHSPGSARRTYRPVTIEKPVSATPAKSVLTEPSKLNNLARSLVDRVFSLLMLLFFLPFFATIAAIILFTEKGPIFFAHERIGKDGRTFRCLKFRTMCLDAKYQLEQHLANNPEARAQWEENQKLDNDPRITCVGEFLRKTSLDELPQFWNVLKGDMAVVGPRPIVADEMPRYGNHLSAYLSVKPGITGLWQVSGRSLTTYDERVALDVEYVQTRSFLKDAVIVLKTVKAVVTLEGAG</sequence>
<dbReference type="PANTHER" id="PTHR30576">
    <property type="entry name" value="COLANIC BIOSYNTHESIS UDP-GLUCOSE LIPID CARRIER TRANSFERASE"/>
    <property type="match status" value="1"/>
</dbReference>
<evidence type="ECO:0000256" key="6">
    <source>
        <dbReference type="ARBA" id="ARBA00022989"/>
    </source>
</evidence>
<evidence type="ECO:0000313" key="11">
    <source>
        <dbReference type="EMBL" id="MBM2357464.1"/>
    </source>
</evidence>
<evidence type="ECO:0000256" key="4">
    <source>
        <dbReference type="ARBA" id="ARBA00022679"/>
    </source>
</evidence>
<keyword evidence="7 9" id="KW-0472">Membrane</keyword>
<evidence type="ECO:0000256" key="3">
    <source>
        <dbReference type="ARBA" id="ARBA00022475"/>
    </source>
</evidence>
<evidence type="ECO:0000256" key="7">
    <source>
        <dbReference type="ARBA" id="ARBA00023136"/>
    </source>
</evidence>
<evidence type="ECO:0000256" key="8">
    <source>
        <dbReference type="ARBA" id="ARBA00023169"/>
    </source>
</evidence>
<protein>
    <submittedName>
        <fullName evidence="11">Sugar transferase</fullName>
    </submittedName>
</protein>
<feature type="transmembrane region" description="Helical" evidence="9">
    <location>
        <begin position="51"/>
        <end position="73"/>
    </location>
</feature>
<evidence type="ECO:0000259" key="10">
    <source>
        <dbReference type="Pfam" id="PF02397"/>
    </source>
</evidence>
<keyword evidence="8" id="KW-0270">Exopolysaccharide synthesis</keyword>
<evidence type="ECO:0000313" key="12">
    <source>
        <dbReference type="Proteomes" id="UP000809337"/>
    </source>
</evidence>
<evidence type="ECO:0000256" key="2">
    <source>
        <dbReference type="ARBA" id="ARBA00006464"/>
    </source>
</evidence>
<keyword evidence="3" id="KW-1003">Cell membrane</keyword>
<keyword evidence="5 9" id="KW-0812">Transmembrane</keyword>
<dbReference type="RefSeq" id="WP_231036199.1">
    <property type="nucleotide sequence ID" value="NZ_JAJNGX010000039.1"/>
</dbReference>
<dbReference type="GO" id="GO:0005886">
    <property type="term" value="C:plasma membrane"/>
    <property type="evidence" value="ECO:0007669"/>
    <property type="project" value="UniProtKB-SubCell"/>
</dbReference>
<proteinExistence type="inferred from homology"/>
<keyword evidence="4 11" id="KW-0808">Transferase</keyword>
<dbReference type="InterPro" id="IPR003362">
    <property type="entry name" value="Bact_transf"/>
</dbReference>
<dbReference type="GO" id="GO:0016780">
    <property type="term" value="F:phosphotransferase activity, for other substituted phosphate groups"/>
    <property type="evidence" value="ECO:0007669"/>
    <property type="project" value="TreeGrafter"/>
</dbReference>
<dbReference type="EMBL" id="JAFBWN010000039">
    <property type="protein sequence ID" value="MBM2357464.1"/>
    <property type="molecule type" value="Genomic_DNA"/>
</dbReference>
<comment type="subcellular location">
    <subcellularLocation>
        <location evidence="1">Cell membrane</location>
    </subcellularLocation>
</comment>
<evidence type="ECO:0000256" key="5">
    <source>
        <dbReference type="ARBA" id="ARBA00022692"/>
    </source>
</evidence>
<gene>
    <name evidence="11" type="ORF">JQX14_23215</name>
</gene>
<dbReference type="GO" id="GO:0000271">
    <property type="term" value="P:polysaccharide biosynthetic process"/>
    <property type="evidence" value="ECO:0007669"/>
    <property type="project" value="UniProtKB-KW"/>
</dbReference>
<evidence type="ECO:0000256" key="1">
    <source>
        <dbReference type="ARBA" id="ARBA00004236"/>
    </source>
</evidence>
<dbReference type="AlphaFoldDB" id="A0A9Q2NMX3"/>
<organism evidence="11 12">
    <name type="scientific">Pseudosulfitobacter pseudonitzschiae</name>
    <dbReference type="NCBI Taxonomy" id="1402135"/>
    <lineage>
        <taxon>Bacteria</taxon>
        <taxon>Pseudomonadati</taxon>
        <taxon>Pseudomonadota</taxon>
        <taxon>Alphaproteobacteria</taxon>
        <taxon>Rhodobacterales</taxon>
        <taxon>Roseobacteraceae</taxon>
        <taxon>Pseudosulfitobacter</taxon>
    </lineage>
</organism>